<evidence type="ECO:0000313" key="1">
    <source>
        <dbReference type="EMBL" id="MBX67734.1"/>
    </source>
</evidence>
<proteinExistence type="predicted"/>
<sequence>MVWLSCITIKHLYTKETMSLQVNIPTQKTIRECMDEINLLTFMLPLLPLWHLSCWQHHSNVSKFLERSQSKVFAI</sequence>
<organism evidence="1">
    <name type="scientific">Rhizophora mucronata</name>
    <name type="common">Asiatic mangrove</name>
    <dbReference type="NCBI Taxonomy" id="61149"/>
    <lineage>
        <taxon>Eukaryota</taxon>
        <taxon>Viridiplantae</taxon>
        <taxon>Streptophyta</taxon>
        <taxon>Embryophyta</taxon>
        <taxon>Tracheophyta</taxon>
        <taxon>Spermatophyta</taxon>
        <taxon>Magnoliopsida</taxon>
        <taxon>eudicotyledons</taxon>
        <taxon>Gunneridae</taxon>
        <taxon>Pentapetalae</taxon>
        <taxon>rosids</taxon>
        <taxon>fabids</taxon>
        <taxon>Malpighiales</taxon>
        <taxon>Rhizophoraceae</taxon>
        <taxon>Rhizophora</taxon>
    </lineage>
</organism>
<dbReference type="EMBL" id="GGEC01087250">
    <property type="protein sequence ID" value="MBX67734.1"/>
    <property type="molecule type" value="Transcribed_RNA"/>
</dbReference>
<reference evidence="1" key="1">
    <citation type="submission" date="2018-02" db="EMBL/GenBank/DDBJ databases">
        <title>Rhizophora mucronata_Transcriptome.</title>
        <authorList>
            <person name="Meera S.P."/>
            <person name="Sreeshan A."/>
            <person name="Augustine A."/>
        </authorList>
    </citation>
    <scope>NUCLEOTIDE SEQUENCE</scope>
    <source>
        <tissue evidence="1">Leaf</tissue>
    </source>
</reference>
<accession>A0A2P2QL90</accession>
<dbReference type="AlphaFoldDB" id="A0A2P2QL90"/>
<protein>
    <submittedName>
        <fullName evidence="1">Uncharacterized protein</fullName>
    </submittedName>
</protein>
<name>A0A2P2QL90_RHIMU</name>